<evidence type="ECO:0000256" key="1">
    <source>
        <dbReference type="ARBA" id="ARBA00022490"/>
    </source>
</evidence>
<evidence type="ECO:0000256" key="2">
    <source>
        <dbReference type="ARBA" id="ARBA00022763"/>
    </source>
</evidence>
<protein>
    <recommendedName>
        <fullName evidence="6">Holliday junction branch migration complex subunit RuvA</fullName>
    </recommendedName>
</protein>
<dbReference type="GO" id="GO:0006310">
    <property type="term" value="P:DNA recombination"/>
    <property type="evidence" value="ECO:0007669"/>
    <property type="project" value="UniProtKB-UniRule"/>
</dbReference>
<keyword evidence="1 6" id="KW-0963">Cytoplasm</keyword>
<dbReference type="GO" id="GO:0048476">
    <property type="term" value="C:Holliday junction resolvase complex"/>
    <property type="evidence" value="ECO:0007669"/>
    <property type="project" value="UniProtKB-UniRule"/>
</dbReference>
<accession>I0ICA8</accession>
<dbReference type="NCBIfam" id="TIGR00084">
    <property type="entry name" value="ruvA"/>
    <property type="match status" value="1"/>
</dbReference>
<comment type="similarity">
    <text evidence="6">Belongs to the RuvA family.</text>
</comment>
<comment type="subcellular location">
    <subcellularLocation>
        <location evidence="6">Cytoplasm</location>
    </subcellularLocation>
</comment>
<evidence type="ECO:0000256" key="3">
    <source>
        <dbReference type="ARBA" id="ARBA00023125"/>
    </source>
</evidence>
<reference evidence="7 8" key="1">
    <citation type="submission" date="2012-02" db="EMBL/GenBank/DDBJ databases">
        <title>Complete genome sequence of Phycisphaera mikurensis NBRC 102666.</title>
        <authorList>
            <person name="Ankai A."/>
            <person name="Hosoyama A."/>
            <person name="Terui Y."/>
            <person name="Sekine M."/>
            <person name="Fukai R."/>
            <person name="Kato Y."/>
            <person name="Nakamura S."/>
            <person name="Yamada-Narita S."/>
            <person name="Kawakoshi A."/>
            <person name="Fukunaga Y."/>
            <person name="Yamazaki S."/>
            <person name="Fujita N."/>
        </authorList>
    </citation>
    <scope>NUCLEOTIDE SEQUENCE [LARGE SCALE GENOMIC DNA]</scope>
    <source>
        <strain evidence="8">NBRC 102666 / KCTC 22515 / FYK2301M01</strain>
    </source>
</reference>
<proteinExistence type="inferred from homology"/>
<keyword evidence="3 6" id="KW-0238">DNA-binding</keyword>
<dbReference type="AlphaFoldDB" id="I0ICA8"/>
<keyword evidence="2 6" id="KW-0227">DNA damage</keyword>
<keyword evidence="8" id="KW-1185">Reference proteome</keyword>
<dbReference type="SUPFAM" id="SSF47781">
    <property type="entry name" value="RuvA domain 2-like"/>
    <property type="match status" value="1"/>
</dbReference>
<dbReference type="HAMAP" id="MF_00031">
    <property type="entry name" value="DNA_HJ_migration_RuvA"/>
    <property type="match status" value="1"/>
</dbReference>
<dbReference type="Proteomes" id="UP000007881">
    <property type="component" value="Chromosome"/>
</dbReference>
<evidence type="ECO:0000313" key="7">
    <source>
        <dbReference type="EMBL" id="BAM02896.1"/>
    </source>
</evidence>
<comment type="domain">
    <text evidence="6">Has three domains with a flexible linker between the domains II and III and assumes an 'L' shape. Domain III is highly mobile and contacts RuvB.</text>
</comment>
<sequence length="220" mass="23385">MLARLSGTLVDVDPRGNLGLVDPGHGLTYEVLLPAFVTTRLVPREGQALTLHTLHFLEGSSQGTTLFPRIAGFATREDKAFFELFVTVKGIGHRRALRAMVFAPSTLAAAIADRDLKLIQTMPEVGKRLAETIVVTLKGKVDPWIGGAATPSKPIRDALEPDAVATSPSGGTLARDALEVLTQLGEPRTEALQSIERLLSADDAPADVEALIAAVYAARS</sequence>
<dbReference type="InterPro" id="IPR000085">
    <property type="entry name" value="RuvA"/>
</dbReference>
<keyword evidence="7" id="KW-0347">Helicase</keyword>
<dbReference type="eggNOG" id="COG0632">
    <property type="taxonomic scope" value="Bacteria"/>
</dbReference>
<evidence type="ECO:0000256" key="6">
    <source>
        <dbReference type="HAMAP-Rule" id="MF_00031"/>
    </source>
</evidence>
<dbReference type="OrthoDB" id="5293449at2"/>
<dbReference type="STRING" id="1142394.PSMK_07370"/>
<keyword evidence="7" id="KW-0067">ATP-binding</keyword>
<dbReference type="EMBL" id="AP012338">
    <property type="protein sequence ID" value="BAM02896.1"/>
    <property type="molecule type" value="Genomic_DNA"/>
</dbReference>
<keyword evidence="4 6" id="KW-0233">DNA recombination</keyword>
<feature type="region of interest" description="Domain III" evidence="6">
    <location>
        <begin position="166"/>
        <end position="220"/>
    </location>
</feature>
<evidence type="ECO:0000256" key="4">
    <source>
        <dbReference type="ARBA" id="ARBA00023172"/>
    </source>
</evidence>
<dbReference type="GO" id="GO:0006281">
    <property type="term" value="P:DNA repair"/>
    <property type="evidence" value="ECO:0007669"/>
    <property type="project" value="UniProtKB-UniRule"/>
</dbReference>
<dbReference type="GO" id="GO:0005737">
    <property type="term" value="C:cytoplasm"/>
    <property type="evidence" value="ECO:0007669"/>
    <property type="project" value="UniProtKB-SubCell"/>
</dbReference>
<gene>
    <name evidence="6 7" type="primary">ruvA</name>
    <name evidence="7" type="ordered locus">PSMK_07370</name>
</gene>
<dbReference type="RefSeq" id="WP_014436116.1">
    <property type="nucleotide sequence ID" value="NC_017080.1"/>
</dbReference>
<keyword evidence="7" id="KW-0547">Nucleotide-binding</keyword>
<dbReference type="Gene3D" id="1.10.150.20">
    <property type="entry name" value="5' to 3' exonuclease, C-terminal subdomain"/>
    <property type="match status" value="1"/>
</dbReference>
<comment type="function">
    <text evidence="6">The RuvA-RuvB-RuvC complex processes Holliday junction (HJ) DNA during genetic recombination and DNA repair, while the RuvA-RuvB complex plays an important role in the rescue of blocked DNA replication forks via replication fork reversal (RFR). RuvA specifically binds to HJ cruciform DNA, conferring on it an open structure. The RuvB hexamer acts as an ATP-dependent pump, pulling dsDNA into and through the RuvAB complex. HJ branch migration allows RuvC to scan DNA until it finds its consensus sequence, where it cleaves and resolves the cruciform DNA.</text>
</comment>
<keyword evidence="7" id="KW-0378">Hydrolase</keyword>
<dbReference type="GO" id="GO:0016787">
    <property type="term" value="F:hydrolase activity"/>
    <property type="evidence" value="ECO:0007669"/>
    <property type="project" value="UniProtKB-KW"/>
</dbReference>
<dbReference type="InterPro" id="IPR010994">
    <property type="entry name" value="RuvA_2-like"/>
</dbReference>
<dbReference type="Pfam" id="PF14520">
    <property type="entry name" value="HHH_5"/>
    <property type="match status" value="1"/>
</dbReference>
<comment type="caution">
    <text evidence="6">Lacks conserved residue(s) required for the propagation of feature annotation.</text>
</comment>
<comment type="subunit">
    <text evidence="6">Homotetramer. Forms an RuvA(8)-RuvB(12)-Holliday junction (HJ) complex. HJ DNA is sandwiched between 2 RuvA tetramers; dsDNA enters through RuvA and exits via RuvB. An RuvB hexamer assembles on each DNA strand where it exits the tetramer. Each RuvB hexamer is contacted by two RuvA subunits (via domain III) on 2 adjacent RuvB subunits; this complex drives branch migration. In the full resolvosome a probable DNA-RuvA(4)-RuvB(12)-RuvC(2) complex forms which resolves the HJ.</text>
</comment>
<evidence type="ECO:0000256" key="5">
    <source>
        <dbReference type="ARBA" id="ARBA00023204"/>
    </source>
</evidence>
<evidence type="ECO:0000313" key="8">
    <source>
        <dbReference type="Proteomes" id="UP000007881"/>
    </source>
</evidence>
<dbReference type="HOGENOM" id="CLU_087936_3_0_0"/>
<name>I0ICA8_PHYMF</name>
<dbReference type="GO" id="GO:0003678">
    <property type="term" value="F:DNA helicase activity"/>
    <property type="evidence" value="ECO:0007669"/>
    <property type="project" value="InterPro"/>
</dbReference>
<organism evidence="7 8">
    <name type="scientific">Phycisphaera mikurensis (strain NBRC 102666 / KCTC 22515 / FYK2301M01)</name>
    <dbReference type="NCBI Taxonomy" id="1142394"/>
    <lineage>
        <taxon>Bacteria</taxon>
        <taxon>Pseudomonadati</taxon>
        <taxon>Planctomycetota</taxon>
        <taxon>Phycisphaerae</taxon>
        <taxon>Phycisphaerales</taxon>
        <taxon>Phycisphaeraceae</taxon>
        <taxon>Phycisphaera</taxon>
    </lineage>
</organism>
<keyword evidence="5 6" id="KW-0234">DNA repair</keyword>
<dbReference type="GO" id="GO:0000400">
    <property type="term" value="F:four-way junction DNA binding"/>
    <property type="evidence" value="ECO:0007669"/>
    <property type="project" value="UniProtKB-UniRule"/>
</dbReference>
<dbReference type="KEGG" id="phm:PSMK_07370"/>